<dbReference type="EMBL" id="ML978066">
    <property type="protein sequence ID" value="KAF2021054.1"/>
    <property type="molecule type" value="Genomic_DNA"/>
</dbReference>
<protein>
    <submittedName>
        <fullName evidence="1">Uncharacterized protein</fullName>
    </submittedName>
</protein>
<evidence type="ECO:0000313" key="1">
    <source>
        <dbReference type="EMBL" id="KAF2021054.1"/>
    </source>
</evidence>
<sequence length="171" mass="18846">MTASWWAGPEAAYQGRTIVQLPCTAGLRATPDQVVPGLLRSGHYIDRVISVGSRVLQRRKRKNQRCVGKAMEPGSALLALNLGRWSVELGSVLPQPHLLSLQGELRVRFKAFEMRLMSSWWASKAALTDQAGLHRGRWLHANCVLECCFACAAIILQISGALSLQHLPIHS</sequence>
<accession>A0A6A5Y8Z3</accession>
<dbReference type="GeneID" id="54278527"/>
<keyword evidence="2" id="KW-1185">Reference proteome</keyword>
<dbReference type="RefSeq" id="XP_033389393.1">
    <property type="nucleotide sequence ID" value="XM_033521130.1"/>
</dbReference>
<name>A0A6A5Y8Z3_9PLEO</name>
<dbReference type="Proteomes" id="UP000799778">
    <property type="component" value="Unassembled WGS sequence"/>
</dbReference>
<organism evidence="1 2">
    <name type="scientific">Aaosphaeria arxii CBS 175.79</name>
    <dbReference type="NCBI Taxonomy" id="1450172"/>
    <lineage>
        <taxon>Eukaryota</taxon>
        <taxon>Fungi</taxon>
        <taxon>Dikarya</taxon>
        <taxon>Ascomycota</taxon>
        <taxon>Pezizomycotina</taxon>
        <taxon>Dothideomycetes</taxon>
        <taxon>Pleosporomycetidae</taxon>
        <taxon>Pleosporales</taxon>
        <taxon>Pleosporales incertae sedis</taxon>
        <taxon>Aaosphaeria</taxon>
    </lineage>
</organism>
<reference evidence="1" key="1">
    <citation type="journal article" date="2020" name="Stud. Mycol.">
        <title>101 Dothideomycetes genomes: a test case for predicting lifestyles and emergence of pathogens.</title>
        <authorList>
            <person name="Haridas S."/>
            <person name="Albert R."/>
            <person name="Binder M."/>
            <person name="Bloem J."/>
            <person name="Labutti K."/>
            <person name="Salamov A."/>
            <person name="Andreopoulos B."/>
            <person name="Baker S."/>
            <person name="Barry K."/>
            <person name="Bills G."/>
            <person name="Bluhm B."/>
            <person name="Cannon C."/>
            <person name="Castanera R."/>
            <person name="Culley D."/>
            <person name="Daum C."/>
            <person name="Ezra D."/>
            <person name="Gonzalez J."/>
            <person name="Henrissat B."/>
            <person name="Kuo A."/>
            <person name="Liang C."/>
            <person name="Lipzen A."/>
            <person name="Lutzoni F."/>
            <person name="Magnuson J."/>
            <person name="Mondo S."/>
            <person name="Nolan M."/>
            <person name="Ohm R."/>
            <person name="Pangilinan J."/>
            <person name="Park H.-J."/>
            <person name="Ramirez L."/>
            <person name="Alfaro M."/>
            <person name="Sun H."/>
            <person name="Tritt A."/>
            <person name="Yoshinaga Y."/>
            <person name="Zwiers L.-H."/>
            <person name="Turgeon B."/>
            <person name="Goodwin S."/>
            <person name="Spatafora J."/>
            <person name="Crous P."/>
            <person name="Grigoriev I."/>
        </authorList>
    </citation>
    <scope>NUCLEOTIDE SEQUENCE</scope>
    <source>
        <strain evidence="1">CBS 175.79</strain>
    </source>
</reference>
<dbReference type="AlphaFoldDB" id="A0A6A5Y8Z3"/>
<evidence type="ECO:0000313" key="2">
    <source>
        <dbReference type="Proteomes" id="UP000799778"/>
    </source>
</evidence>
<proteinExistence type="predicted"/>
<gene>
    <name evidence="1" type="ORF">BU24DRAFT_14092</name>
</gene>